<accession>A0A382U1A5</accession>
<dbReference type="NCBIfam" id="NF006333">
    <property type="entry name" value="PRK08563.1"/>
    <property type="match status" value="1"/>
</dbReference>
<dbReference type="InterPro" id="IPR003029">
    <property type="entry name" value="S1_domain"/>
</dbReference>
<evidence type="ECO:0000256" key="1">
    <source>
        <dbReference type="ARBA" id="ARBA00009307"/>
    </source>
</evidence>
<name>A0A382U1A5_9ZZZZ</name>
<dbReference type="PROSITE" id="PS50126">
    <property type="entry name" value="S1"/>
    <property type="match status" value="1"/>
</dbReference>
<feature type="non-terminal residue" evidence="5">
    <location>
        <position position="179"/>
    </location>
</feature>
<dbReference type="InterPro" id="IPR012340">
    <property type="entry name" value="NA-bd_OB-fold"/>
</dbReference>
<evidence type="ECO:0000256" key="2">
    <source>
        <dbReference type="ARBA" id="ARBA00022478"/>
    </source>
</evidence>
<proteinExistence type="inferred from homology"/>
<gene>
    <name evidence="5" type="ORF">METZ01_LOCUS380943</name>
</gene>
<dbReference type="GO" id="GO:0006352">
    <property type="term" value="P:DNA-templated transcription initiation"/>
    <property type="evidence" value="ECO:0007669"/>
    <property type="project" value="InterPro"/>
</dbReference>
<dbReference type="InterPro" id="IPR005576">
    <property type="entry name" value="Rpb7-like_N"/>
</dbReference>
<protein>
    <recommendedName>
        <fullName evidence="4">S1 motif domain-containing protein</fullName>
    </recommendedName>
</protein>
<keyword evidence="2" id="KW-0240">DNA-directed RNA polymerase</keyword>
<dbReference type="Pfam" id="PF03876">
    <property type="entry name" value="SHS2_Rpb7-N"/>
    <property type="match status" value="1"/>
</dbReference>
<dbReference type="SMART" id="SM00316">
    <property type="entry name" value="S1"/>
    <property type="match status" value="1"/>
</dbReference>
<dbReference type="Gene3D" id="2.40.50.140">
    <property type="entry name" value="Nucleic acid-binding proteins"/>
    <property type="match status" value="1"/>
</dbReference>
<organism evidence="5">
    <name type="scientific">marine metagenome</name>
    <dbReference type="NCBI Taxonomy" id="408172"/>
    <lineage>
        <taxon>unclassified sequences</taxon>
        <taxon>metagenomes</taxon>
        <taxon>ecological metagenomes</taxon>
    </lineage>
</organism>
<dbReference type="SUPFAM" id="SSF88798">
    <property type="entry name" value="N-terminal, heterodimerisation domain of RBP7 (RpoE)"/>
    <property type="match status" value="1"/>
</dbReference>
<dbReference type="GO" id="GO:0003899">
    <property type="term" value="F:DNA-directed RNA polymerase activity"/>
    <property type="evidence" value="ECO:0007669"/>
    <property type="project" value="InterPro"/>
</dbReference>
<evidence type="ECO:0000313" key="5">
    <source>
        <dbReference type="EMBL" id="SVD28089.1"/>
    </source>
</evidence>
<dbReference type="InterPro" id="IPR045113">
    <property type="entry name" value="Rpb7-like"/>
</dbReference>
<evidence type="ECO:0000259" key="4">
    <source>
        <dbReference type="PROSITE" id="PS50126"/>
    </source>
</evidence>
<dbReference type="GO" id="GO:0003677">
    <property type="term" value="F:DNA binding"/>
    <property type="evidence" value="ECO:0007669"/>
    <property type="project" value="InterPro"/>
</dbReference>
<dbReference type="PANTHER" id="PTHR12709:SF4">
    <property type="entry name" value="DNA-DIRECTED RNA POLYMERASE II SUBUNIT RPB7"/>
    <property type="match status" value="1"/>
</dbReference>
<dbReference type="InterPro" id="IPR036898">
    <property type="entry name" value="RNA_pol_Rpb7-like_N_sf"/>
</dbReference>
<evidence type="ECO:0000256" key="3">
    <source>
        <dbReference type="ARBA" id="ARBA00023163"/>
    </source>
</evidence>
<dbReference type="EMBL" id="UINC01140759">
    <property type="protein sequence ID" value="SVD28089.1"/>
    <property type="molecule type" value="Genomic_DNA"/>
</dbReference>
<reference evidence="5" key="1">
    <citation type="submission" date="2018-05" db="EMBL/GenBank/DDBJ databases">
        <authorList>
            <person name="Lanie J.A."/>
            <person name="Ng W.-L."/>
            <person name="Kazmierczak K.M."/>
            <person name="Andrzejewski T.M."/>
            <person name="Davidsen T.M."/>
            <person name="Wayne K.J."/>
            <person name="Tettelin H."/>
            <person name="Glass J.I."/>
            <person name="Rusch D."/>
            <person name="Podicherti R."/>
            <person name="Tsui H.-C.T."/>
            <person name="Winkler M.E."/>
        </authorList>
    </citation>
    <scope>NUCLEOTIDE SEQUENCE</scope>
</reference>
<dbReference type="NCBIfam" id="TIGR00448">
    <property type="entry name" value="rpoE"/>
    <property type="match status" value="1"/>
</dbReference>
<feature type="domain" description="S1 motif" evidence="4">
    <location>
        <begin position="82"/>
        <end position="163"/>
    </location>
</feature>
<dbReference type="CDD" id="cd04460">
    <property type="entry name" value="S1_RpoE"/>
    <property type="match status" value="1"/>
</dbReference>
<dbReference type="SUPFAM" id="SSF50249">
    <property type="entry name" value="Nucleic acid-binding proteins"/>
    <property type="match status" value="1"/>
</dbReference>
<dbReference type="InterPro" id="IPR046399">
    <property type="entry name" value="RNApol_Rpo7"/>
</dbReference>
<sequence length="179" mass="20094">MYYKSKVEGVVRVEPKRFAENLKAVILGELRESYENRIIDGLGRVLVINSVDKVGEGMIISGDGAAFYNVTFEAVHYLPELNELVEGEVKDIAKFGAFIDFGAFEGMIHISQTMDDFVSFSKDGTLLGKDSNKVLKVGDKVRSRIIAISIKNIKDPKIGMTMRQPYLGKEEWLDDIRKV</sequence>
<dbReference type="InterPro" id="IPR004519">
    <property type="entry name" value="RNAP_E/RPC8"/>
</dbReference>
<keyword evidence="3" id="KW-0804">Transcription</keyword>
<dbReference type="AlphaFoldDB" id="A0A382U1A5"/>
<dbReference type="HAMAP" id="MF_00865">
    <property type="entry name" value="RNApol_arch_Rpo7"/>
    <property type="match status" value="1"/>
</dbReference>
<dbReference type="GO" id="GO:0000428">
    <property type="term" value="C:DNA-directed RNA polymerase complex"/>
    <property type="evidence" value="ECO:0007669"/>
    <property type="project" value="UniProtKB-KW"/>
</dbReference>
<comment type="similarity">
    <text evidence="1">Belongs to the eukaryotic RPB7/RPC8 RNA polymerase subunit family.</text>
</comment>
<dbReference type="PANTHER" id="PTHR12709">
    <property type="entry name" value="DNA-DIRECTED RNA POLYMERASE II, III"/>
    <property type="match status" value="1"/>
</dbReference>
<dbReference type="Pfam" id="PF00575">
    <property type="entry name" value="S1"/>
    <property type="match status" value="1"/>
</dbReference>
<dbReference type="Gene3D" id="3.30.1490.120">
    <property type="entry name" value="RNA polymerase Rpb7-like, N-terminal domain"/>
    <property type="match status" value="1"/>
</dbReference>